<dbReference type="SUPFAM" id="SSF69000">
    <property type="entry name" value="FAD-dependent thiol oxidase"/>
    <property type="match status" value="1"/>
</dbReference>
<evidence type="ECO:0000259" key="10">
    <source>
        <dbReference type="PROSITE" id="PS51324"/>
    </source>
</evidence>
<gene>
    <name evidence="11" type="ORF">D0861_00547</name>
</gene>
<dbReference type="PROSITE" id="PS51324">
    <property type="entry name" value="ERV_ALR"/>
    <property type="match status" value="1"/>
</dbReference>
<evidence type="ECO:0000256" key="5">
    <source>
        <dbReference type="ARBA" id="ARBA00023002"/>
    </source>
</evidence>
<keyword evidence="6" id="KW-0496">Mitochondrion</keyword>
<feature type="region of interest" description="Disordered" evidence="9">
    <location>
        <begin position="78"/>
        <end position="124"/>
    </location>
</feature>
<organism evidence="11 12">
    <name type="scientific">Hortaea werneckii</name>
    <name type="common">Black yeast</name>
    <name type="synonym">Cladosporium werneckii</name>
    <dbReference type="NCBI Taxonomy" id="91943"/>
    <lineage>
        <taxon>Eukaryota</taxon>
        <taxon>Fungi</taxon>
        <taxon>Dikarya</taxon>
        <taxon>Ascomycota</taxon>
        <taxon>Pezizomycotina</taxon>
        <taxon>Dothideomycetes</taxon>
        <taxon>Dothideomycetidae</taxon>
        <taxon>Mycosphaerellales</taxon>
        <taxon>Teratosphaeriaceae</taxon>
        <taxon>Hortaea</taxon>
    </lineage>
</organism>
<dbReference type="Proteomes" id="UP000268823">
    <property type="component" value="Unassembled WGS sequence"/>
</dbReference>
<name>A0A3M7G4Y4_HORWE</name>
<keyword evidence="5 8" id="KW-0560">Oxidoreductase</keyword>
<keyword evidence="4 8" id="KW-0274">FAD</keyword>
<comment type="caution">
    <text evidence="11">The sequence shown here is derived from an EMBL/GenBank/DDBJ whole genome shotgun (WGS) entry which is preliminary data.</text>
</comment>
<dbReference type="PANTHER" id="PTHR12645">
    <property type="entry name" value="ALR/ERV"/>
    <property type="match status" value="1"/>
</dbReference>
<comment type="catalytic activity">
    <reaction evidence="8">
        <text>2 R'C(R)SH + O2 = R'C(R)S-S(R)CR' + H2O2</text>
        <dbReference type="Rhea" id="RHEA:17357"/>
        <dbReference type="ChEBI" id="CHEBI:15379"/>
        <dbReference type="ChEBI" id="CHEBI:16240"/>
        <dbReference type="ChEBI" id="CHEBI:16520"/>
        <dbReference type="ChEBI" id="CHEBI:17412"/>
        <dbReference type="EC" id="1.8.3.2"/>
    </reaction>
</comment>
<dbReference type="InterPro" id="IPR039799">
    <property type="entry name" value="ALR/ERV"/>
</dbReference>
<dbReference type="OrthoDB" id="17199at2759"/>
<keyword evidence="3 8" id="KW-0285">Flavoprotein</keyword>
<feature type="compositionally biased region" description="Low complexity" evidence="9">
    <location>
        <begin position="82"/>
        <end position="110"/>
    </location>
</feature>
<reference evidence="11 12" key="1">
    <citation type="journal article" date="2018" name="BMC Genomics">
        <title>Genomic evidence for intraspecific hybridization in a clonal and extremely halotolerant yeast.</title>
        <authorList>
            <person name="Gostincar C."/>
            <person name="Stajich J.E."/>
            <person name="Zupancic J."/>
            <person name="Zalar P."/>
            <person name="Gunde-Cimerman N."/>
        </authorList>
    </citation>
    <scope>NUCLEOTIDE SEQUENCE [LARGE SCALE GENOMIC DNA]</scope>
    <source>
        <strain evidence="11 12">EXF-2788</strain>
    </source>
</reference>
<dbReference type="Gene3D" id="1.20.120.310">
    <property type="entry name" value="ERV/ALR sulfhydryl oxidase domain"/>
    <property type="match status" value="1"/>
</dbReference>
<comment type="cofactor">
    <cofactor evidence="1 8">
        <name>FAD</name>
        <dbReference type="ChEBI" id="CHEBI:57692"/>
    </cofactor>
</comment>
<dbReference type="VEuPathDB" id="FungiDB:BTJ68_00374"/>
<dbReference type="GO" id="GO:0050660">
    <property type="term" value="F:flavin adenine dinucleotide binding"/>
    <property type="evidence" value="ECO:0007669"/>
    <property type="project" value="TreeGrafter"/>
</dbReference>
<dbReference type="FunFam" id="1.20.120.310:FF:000003">
    <property type="entry name" value="Sulfhydryl oxidase"/>
    <property type="match status" value="1"/>
</dbReference>
<accession>A0A3M7G4Y4</accession>
<feature type="region of interest" description="Disordered" evidence="9">
    <location>
        <begin position="35"/>
        <end position="60"/>
    </location>
</feature>
<dbReference type="Pfam" id="PF04777">
    <property type="entry name" value="Evr1_Alr"/>
    <property type="match status" value="1"/>
</dbReference>
<dbReference type="PANTHER" id="PTHR12645:SF0">
    <property type="entry name" value="FAD-LINKED SULFHYDRYL OXIDASE ALR"/>
    <property type="match status" value="1"/>
</dbReference>
<evidence type="ECO:0000256" key="1">
    <source>
        <dbReference type="ARBA" id="ARBA00001974"/>
    </source>
</evidence>
<protein>
    <recommendedName>
        <fullName evidence="8">Sulfhydryl oxidase</fullName>
        <ecNumber evidence="8">1.8.3.2</ecNumber>
    </recommendedName>
</protein>
<dbReference type="GO" id="GO:0016971">
    <property type="term" value="F:flavin-dependent sulfhydryl oxidase activity"/>
    <property type="evidence" value="ECO:0007669"/>
    <property type="project" value="InterPro"/>
</dbReference>
<evidence type="ECO:0000313" key="12">
    <source>
        <dbReference type="Proteomes" id="UP000268823"/>
    </source>
</evidence>
<dbReference type="EC" id="1.8.3.2" evidence="8"/>
<dbReference type="Gene3D" id="4.10.320.60">
    <property type="match status" value="1"/>
</dbReference>
<evidence type="ECO:0000256" key="3">
    <source>
        <dbReference type="ARBA" id="ARBA00022630"/>
    </source>
</evidence>
<evidence type="ECO:0000256" key="2">
    <source>
        <dbReference type="ARBA" id="ARBA00004569"/>
    </source>
</evidence>
<evidence type="ECO:0000256" key="4">
    <source>
        <dbReference type="ARBA" id="ARBA00022827"/>
    </source>
</evidence>
<dbReference type="InterPro" id="IPR036774">
    <property type="entry name" value="ERV/ALR_sulphydryl_oxid_sf"/>
</dbReference>
<feature type="domain" description="ERV/ALR sulfhydryl oxidase" evidence="10">
    <location>
        <begin position="117"/>
        <end position="219"/>
    </location>
</feature>
<dbReference type="AlphaFoldDB" id="A0A3M7G4Y4"/>
<evidence type="ECO:0000256" key="6">
    <source>
        <dbReference type="ARBA" id="ARBA00023128"/>
    </source>
</evidence>
<evidence type="ECO:0000256" key="7">
    <source>
        <dbReference type="ARBA" id="ARBA00023157"/>
    </source>
</evidence>
<dbReference type="GO" id="GO:0005758">
    <property type="term" value="C:mitochondrial intermembrane space"/>
    <property type="evidence" value="ECO:0007669"/>
    <property type="project" value="UniProtKB-SubCell"/>
</dbReference>
<sequence>MGVTDFEFPILQHFFCVLEKRTGIPAQPLTPMAEEQLRAKQQQLEEQDGQKAPLPKGVVLGPDGKPCRSCTSFASMRAMARSSSSPQQQQQQQQQPPTSTPVAPSTTSLPDQPPPDCPPDVDQLGRSTWTFLHTLTATYPVQPTPAHQQETQQFISLFSKLYPCWVCADDFRAWMKQDGNAPRVSNRDEFGRWMCEAHNAVNVKLGKEKFDCARWQERWRTGWRDGRCDP</sequence>
<proteinExistence type="predicted"/>
<evidence type="ECO:0000256" key="9">
    <source>
        <dbReference type="SAM" id="MobiDB-lite"/>
    </source>
</evidence>
<evidence type="ECO:0000256" key="8">
    <source>
        <dbReference type="RuleBase" id="RU371123"/>
    </source>
</evidence>
<comment type="subcellular location">
    <subcellularLocation>
        <location evidence="2">Mitochondrion intermembrane space</location>
    </subcellularLocation>
</comment>
<keyword evidence="7" id="KW-1015">Disulfide bond</keyword>
<dbReference type="EMBL" id="QWIR01000005">
    <property type="protein sequence ID" value="RMY95701.1"/>
    <property type="molecule type" value="Genomic_DNA"/>
</dbReference>
<dbReference type="InterPro" id="IPR017905">
    <property type="entry name" value="ERV/ALR_sulphydryl_oxidase"/>
</dbReference>
<evidence type="ECO:0000313" key="11">
    <source>
        <dbReference type="EMBL" id="RMY95701.1"/>
    </source>
</evidence>